<feature type="compositionally biased region" description="Low complexity" evidence="2">
    <location>
        <begin position="253"/>
        <end position="266"/>
    </location>
</feature>
<evidence type="ECO:0000256" key="2">
    <source>
        <dbReference type="SAM" id="MobiDB-lite"/>
    </source>
</evidence>
<dbReference type="InterPro" id="IPR028135">
    <property type="entry name" value="Ub_USP-typ"/>
</dbReference>
<dbReference type="Gene3D" id="3.10.20.90">
    <property type="entry name" value="Phosphatidylinositol 3-kinase Catalytic Subunit, Chain A, domain 1"/>
    <property type="match status" value="1"/>
</dbReference>
<dbReference type="InterPro" id="IPR038765">
    <property type="entry name" value="Papain-like_cys_pep_sf"/>
</dbReference>
<dbReference type="Pfam" id="PF00443">
    <property type="entry name" value="UCH"/>
    <property type="match status" value="1"/>
</dbReference>
<comment type="caution">
    <text evidence="5">The sequence shown here is derived from an EMBL/GenBank/DDBJ whole genome shotgun (WGS) entry which is preliminary data.</text>
</comment>
<dbReference type="InterPro" id="IPR001394">
    <property type="entry name" value="Peptidase_C19_UCH"/>
</dbReference>
<feature type="region of interest" description="Disordered" evidence="2">
    <location>
        <begin position="638"/>
        <end position="674"/>
    </location>
</feature>
<proteinExistence type="predicted"/>
<name>A0A0M0JD38_9EUKA</name>
<evidence type="ECO:0000313" key="6">
    <source>
        <dbReference type="Proteomes" id="UP000037460"/>
    </source>
</evidence>
<evidence type="ECO:0000259" key="4">
    <source>
        <dbReference type="PROSITE" id="PS51283"/>
    </source>
</evidence>
<sequence length="674" mass="72745">MAPLSDTIGSPPGPAAQKELIKALHADNEPLQANRLYYLVPQSWWTQWAAYSNWDPTSSGGDAPGQIVTSDLLVDDEDATEYLLREGLREGSDFKVLGEAAWSKLVEWYGGGPTIRRIALAEGGGAYSKPEVLLELTLLKLVVHLQSDSATHKAKASGEYVLHMSKSASVHALLEKMVAIWALPGLDKVRLWDYYKKKRYTQLSDTSKSLMETNLMPAQDVLVEVQQADGSWRFSDVSNGDDASGGSMDLFDGVSGSSSSTAAATGHGHGGGGSGRGSSSRDEDRVVDSTKPALDGVVGLSNLGNTCFMNSMLQCLSNVPMLRARFLDDGYLVDLNEDNPLGANGELARSFAALLKLMWGGAATTVSPRNFKHVLGRFAPQFAGYGQQDSQELCNYVLDKLHEDTNRVRKKPYVETFEAKGTEPDVEIAREVTRRHKLRNDSYVADLFEGYFKSTVICPLCSKVSVTFDSFMSVAVPLQPEDTRRLSLTLRRYDGSFTVLRVTVPLAGAVKDLFTAVAVEARAVDPSAPALVPTSLVCAEVYGSKLHKLFSPQSKLELIHDSDVIVIWQVHLDGIDEAEADAAPLVLICPQRAPQRASPTGTGYGQVKFMGTPLAFAVSWTTSGEALYALVAAQLRGGQADAEAPPPHEAPDTAPLEEESNGISTGDDGAKWAS</sequence>
<dbReference type="InterPro" id="IPR035927">
    <property type="entry name" value="DUSP-like_sf"/>
</dbReference>
<feature type="compositionally biased region" description="Basic and acidic residues" evidence="2">
    <location>
        <begin position="279"/>
        <end position="288"/>
    </location>
</feature>
<dbReference type="SUPFAM" id="SSF143791">
    <property type="entry name" value="DUSP-like"/>
    <property type="match status" value="1"/>
</dbReference>
<reference evidence="6" key="1">
    <citation type="journal article" date="2015" name="PLoS Genet.">
        <title>Genome Sequence and Transcriptome Analyses of Chrysochromulina tobin: Metabolic Tools for Enhanced Algal Fitness in the Prominent Order Prymnesiales (Haptophyceae).</title>
        <authorList>
            <person name="Hovde B.T."/>
            <person name="Deodato C.R."/>
            <person name="Hunsperger H.M."/>
            <person name="Ryken S.A."/>
            <person name="Yost W."/>
            <person name="Jha R.K."/>
            <person name="Patterson J."/>
            <person name="Monnat R.J. Jr."/>
            <person name="Barlow S.B."/>
            <person name="Starkenburg S.R."/>
            <person name="Cattolico R.A."/>
        </authorList>
    </citation>
    <scope>NUCLEOTIDE SEQUENCE</scope>
    <source>
        <strain evidence="6">CCMP291</strain>
    </source>
</reference>
<organism evidence="5 6">
    <name type="scientific">Chrysochromulina tobinii</name>
    <dbReference type="NCBI Taxonomy" id="1460289"/>
    <lineage>
        <taxon>Eukaryota</taxon>
        <taxon>Haptista</taxon>
        <taxon>Haptophyta</taxon>
        <taxon>Prymnesiophyceae</taxon>
        <taxon>Prymnesiales</taxon>
        <taxon>Chrysochromulinaceae</taxon>
        <taxon>Chrysochromulina</taxon>
    </lineage>
</organism>
<dbReference type="Gene3D" id="3.90.70.10">
    <property type="entry name" value="Cysteine proteinases"/>
    <property type="match status" value="1"/>
</dbReference>
<keyword evidence="5" id="KW-0378">Hydrolase</keyword>
<feature type="domain" description="DUSP" evidence="4">
    <location>
        <begin position="12"/>
        <end position="120"/>
    </location>
</feature>
<dbReference type="AlphaFoldDB" id="A0A0M0JD38"/>
<dbReference type="GO" id="GO:0004843">
    <property type="term" value="F:cysteine-type deubiquitinase activity"/>
    <property type="evidence" value="ECO:0007669"/>
    <property type="project" value="InterPro"/>
</dbReference>
<dbReference type="InterPro" id="IPR028889">
    <property type="entry name" value="USP"/>
</dbReference>
<dbReference type="Pfam" id="PF06337">
    <property type="entry name" value="DUSP"/>
    <property type="match status" value="1"/>
</dbReference>
<dbReference type="Proteomes" id="UP000037460">
    <property type="component" value="Unassembled WGS sequence"/>
</dbReference>
<evidence type="ECO:0000313" key="5">
    <source>
        <dbReference type="EMBL" id="KOO24484.1"/>
    </source>
</evidence>
<dbReference type="GO" id="GO:0016579">
    <property type="term" value="P:protein deubiquitination"/>
    <property type="evidence" value="ECO:0007669"/>
    <property type="project" value="InterPro"/>
</dbReference>
<gene>
    <name evidence="5" type="ORF">Ctob_004408</name>
</gene>
<dbReference type="InterPro" id="IPR006615">
    <property type="entry name" value="Pept_C19_DUSP"/>
</dbReference>
<evidence type="ECO:0000256" key="1">
    <source>
        <dbReference type="ARBA" id="ARBA00022670"/>
    </source>
</evidence>
<accession>A0A0M0JD38</accession>
<dbReference type="GO" id="GO:0006508">
    <property type="term" value="P:proteolysis"/>
    <property type="evidence" value="ECO:0007669"/>
    <property type="project" value="UniProtKB-KW"/>
</dbReference>
<feature type="domain" description="USP" evidence="3">
    <location>
        <begin position="298"/>
        <end position="674"/>
    </location>
</feature>
<dbReference type="EMBL" id="JWZX01003089">
    <property type="protein sequence ID" value="KOO24484.1"/>
    <property type="molecule type" value="Genomic_DNA"/>
</dbReference>
<evidence type="ECO:0000259" key="3">
    <source>
        <dbReference type="PROSITE" id="PS50235"/>
    </source>
</evidence>
<dbReference type="InterPro" id="IPR018200">
    <property type="entry name" value="USP_CS"/>
</dbReference>
<dbReference type="PANTHER" id="PTHR21646">
    <property type="entry name" value="UBIQUITIN CARBOXYL-TERMINAL HYDROLASE"/>
    <property type="match status" value="1"/>
</dbReference>
<dbReference type="OrthoDB" id="265776at2759"/>
<keyword evidence="1" id="KW-0645">Protease</keyword>
<dbReference type="PROSITE" id="PS00972">
    <property type="entry name" value="USP_1"/>
    <property type="match status" value="1"/>
</dbReference>
<dbReference type="Gene3D" id="3.30.2230.10">
    <property type="entry name" value="DUSP-like"/>
    <property type="match status" value="1"/>
</dbReference>
<dbReference type="SUPFAM" id="SSF54001">
    <property type="entry name" value="Cysteine proteinases"/>
    <property type="match status" value="1"/>
</dbReference>
<dbReference type="InterPro" id="IPR050185">
    <property type="entry name" value="Ub_carboxyl-term_hydrolase"/>
</dbReference>
<dbReference type="SMART" id="SM00695">
    <property type="entry name" value="DUSP"/>
    <property type="match status" value="1"/>
</dbReference>
<dbReference type="PROSITE" id="PS50235">
    <property type="entry name" value="USP_3"/>
    <property type="match status" value="1"/>
</dbReference>
<feature type="compositionally biased region" description="Gly residues" evidence="2">
    <location>
        <begin position="267"/>
        <end position="276"/>
    </location>
</feature>
<dbReference type="Pfam" id="PF14836">
    <property type="entry name" value="Ubiquitin_3"/>
    <property type="match status" value="1"/>
</dbReference>
<dbReference type="PANTHER" id="PTHR21646:SF46">
    <property type="entry name" value="UBIQUITIN CARBOXYL-TERMINAL HYDROLASE"/>
    <property type="match status" value="1"/>
</dbReference>
<protein>
    <submittedName>
        <fullName evidence="5">Ubiquitin carboxyl-terminal hydrolase 4 isoform 2</fullName>
    </submittedName>
</protein>
<feature type="region of interest" description="Disordered" evidence="2">
    <location>
        <begin position="248"/>
        <end position="288"/>
    </location>
</feature>
<keyword evidence="6" id="KW-1185">Reference proteome</keyword>
<dbReference type="PROSITE" id="PS51283">
    <property type="entry name" value="DUSP"/>
    <property type="match status" value="1"/>
</dbReference>